<keyword evidence="8" id="KW-0698">rRNA processing</keyword>
<protein>
    <recommendedName>
        <fullName evidence="8">Endoribonuclease YbeY</fullName>
        <ecNumber evidence="8">3.1.-.-</ecNumber>
    </recommendedName>
</protein>
<gene>
    <name evidence="8" type="primary">ybeY</name>
    <name evidence="9" type="ORF">soil367_11990</name>
</gene>
<dbReference type="GO" id="GO:0004222">
    <property type="term" value="F:metalloendopeptidase activity"/>
    <property type="evidence" value="ECO:0007669"/>
    <property type="project" value="InterPro"/>
</dbReference>
<dbReference type="GO" id="GO:0004521">
    <property type="term" value="F:RNA endonuclease activity"/>
    <property type="evidence" value="ECO:0007669"/>
    <property type="project" value="UniProtKB-UniRule"/>
</dbReference>
<feature type="binding site" evidence="8">
    <location>
        <position position="114"/>
    </location>
    <ligand>
        <name>Zn(2+)</name>
        <dbReference type="ChEBI" id="CHEBI:29105"/>
        <note>catalytic</note>
    </ligand>
</feature>
<evidence type="ECO:0000256" key="3">
    <source>
        <dbReference type="ARBA" id="ARBA00022722"/>
    </source>
</evidence>
<evidence type="ECO:0000256" key="1">
    <source>
        <dbReference type="ARBA" id="ARBA00010875"/>
    </source>
</evidence>
<evidence type="ECO:0000256" key="5">
    <source>
        <dbReference type="ARBA" id="ARBA00022759"/>
    </source>
</evidence>
<dbReference type="OrthoDB" id="9807740at2"/>
<dbReference type="AlphaFoldDB" id="A0A4P7XIN9"/>
<comment type="cofactor">
    <cofactor evidence="8">
        <name>Zn(2+)</name>
        <dbReference type="ChEBI" id="CHEBI:29105"/>
    </cofactor>
    <text evidence="8">Binds 1 zinc ion.</text>
</comment>
<evidence type="ECO:0000256" key="6">
    <source>
        <dbReference type="ARBA" id="ARBA00022801"/>
    </source>
</evidence>
<comment type="function">
    <text evidence="8">Single strand-specific metallo-endoribonuclease involved in late-stage 70S ribosome quality control and in maturation of the 3' terminus of the 16S rRNA.</text>
</comment>
<dbReference type="GO" id="GO:0005737">
    <property type="term" value="C:cytoplasm"/>
    <property type="evidence" value="ECO:0007669"/>
    <property type="project" value="UniProtKB-SubCell"/>
</dbReference>
<keyword evidence="6 8" id="KW-0378">Hydrolase</keyword>
<evidence type="ECO:0000256" key="8">
    <source>
        <dbReference type="HAMAP-Rule" id="MF_00009"/>
    </source>
</evidence>
<keyword evidence="2 8" id="KW-0690">Ribosome biogenesis</keyword>
<proteinExistence type="inferred from homology"/>
<dbReference type="NCBIfam" id="TIGR00043">
    <property type="entry name" value="rRNA maturation RNase YbeY"/>
    <property type="match status" value="1"/>
</dbReference>
<dbReference type="PANTHER" id="PTHR46986:SF1">
    <property type="entry name" value="ENDORIBONUCLEASE YBEY, CHLOROPLASTIC"/>
    <property type="match status" value="1"/>
</dbReference>
<dbReference type="EMBL" id="CP031093">
    <property type="protein sequence ID" value="QCF26593.1"/>
    <property type="molecule type" value="Genomic_DNA"/>
</dbReference>
<keyword evidence="3 8" id="KW-0540">Nuclease</keyword>
<dbReference type="Pfam" id="PF02130">
    <property type="entry name" value="YbeY"/>
    <property type="match status" value="1"/>
</dbReference>
<reference evidence="9 10" key="1">
    <citation type="submission" date="2018-07" db="EMBL/GenBank/DDBJ databases">
        <title>Marsedoiliclastica nanhaica gen. nov. sp. nov., a novel marine hydrocarbonoclastic bacterium isolated from an in-situ enriched hydrocarbon-degrading consortium in deep-sea sediment.</title>
        <authorList>
            <person name="Dong C."/>
            <person name="Ma T."/>
            <person name="Liu R."/>
            <person name="Shao Z."/>
        </authorList>
    </citation>
    <scope>NUCLEOTIDE SEQUENCE [LARGE SCALE GENOMIC DNA]</scope>
    <source>
        <strain evidence="10">soil36-7</strain>
    </source>
</reference>
<evidence type="ECO:0000256" key="4">
    <source>
        <dbReference type="ARBA" id="ARBA00022723"/>
    </source>
</evidence>
<comment type="subcellular location">
    <subcellularLocation>
        <location evidence="8">Cytoplasm</location>
    </subcellularLocation>
</comment>
<keyword evidence="5 8" id="KW-0255">Endonuclease</keyword>
<dbReference type="SUPFAM" id="SSF55486">
    <property type="entry name" value="Metalloproteases ('zincins'), catalytic domain"/>
    <property type="match status" value="1"/>
</dbReference>
<dbReference type="InterPro" id="IPR023091">
    <property type="entry name" value="MetalPrtase_cat_dom_sf_prd"/>
</dbReference>
<dbReference type="Proteomes" id="UP000298049">
    <property type="component" value="Chromosome"/>
</dbReference>
<name>A0A4P7XIN9_9ALTE</name>
<dbReference type="InterPro" id="IPR002036">
    <property type="entry name" value="YbeY"/>
</dbReference>
<sequence>MSKLNVDIQHASTAQNLPTDEQLAEWATSAHRNDTSDQAEVTVRIVDEAESADLNESYRGKSGPTNVLSFPFEAPPGVPIDLLGDLVICAGVVEREAREQQKNPTAHWAHMVIHGMLHLQGFDHIDPREAEVMEQLETQLVTNFGFQAPYPDEEAETHS</sequence>
<feature type="binding site" evidence="8">
    <location>
        <position position="124"/>
    </location>
    <ligand>
        <name>Zn(2+)</name>
        <dbReference type="ChEBI" id="CHEBI:29105"/>
        <note>catalytic</note>
    </ligand>
</feature>
<dbReference type="InterPro" id="IPR020549">
    <property type="entry name" value="YbeY_CS"/>
</dbReference>
<comment type="similarity">
    <text evidence="1 8">Belongs to the endoribonuclease YbeY family.</text>
</comment>
<dbReference type="EC" id="3.1.-.-" evidence="8"/>
<keyword evidence="10" id="KW-1185">Reference proteome</keyword>
<dbReference type="PANTHER" id="PTHR46986">
    <property type="entry name" value="ENDORIBONUCLEASE YBEY, CHLOROPLASTIC"/>
    <property type="match status" value="1"/>
</dbReference>
<organism evidence="9 10">
    <name type="scientific">Hydrocarboniclastica marina</name>
    <dbReference type="NCBI Taxonomy" id="2259620"/>
    <lineage>
        <taxon>Bacteria</taxon>
        <taxon>Pseudomonadati</taxon>
        <taxon>Pseudomonadota</taxon>
        <taxon>Gammaproteobacteria</taxon>
        <taxon>Alteromonadales</taxon>
        <taxon>Alteromonadaceae</taxon>
        <taxon>Hydrocarboniclastica</taxon>
    </lineage>
</organism>
<dbReference type="RefSeq" id="WP_136549300.1">
    <property type="nucleotide sequence ID" value="NZ_CP031093.1"/>
</dbReference>
<dbReference type="HAMAP" id="MF_00009">
    <property type="entry name" value="Endoribonucl_YbeY"/>
    <property type="match status" value="1"/>
</dbReference>
<evidence type="ECO:0000256" key="2">
    <source>
        <dbReference type="ARBA" id="ARBA00022517"/>
    </source>
</evidence>
<evidence type="ECO:0000256" key="7">
    <source>
        <dbReference type="ARBA" id="ARBA00022833"/>
    </source>
</evidence>
<evidence type="ECO:0000313" key="10">
    <source>
        <dbReference type="Proteomes" id="UP000298049"/>
    </source>
</evidence>
<keyword evidence="8" id="KW-0963">Cytoplasm</keyword>
<dbReference type="KEGG" id="hmi:soil367_11990"/>
<dbReference type="PROSITE" id="PS01306">
    <property type="entry name" value="UPF0054"/>
    <property type="match status" value="1"/>
</dbReference>
<keyword evidence="4 8" id="KW-0479">Metal-binding</keyword>
<keyword evidence="7 8" id="KW-0862">Zinc</keyword>
<accession>A0A4P7XIN9</accession>
<dbReference type="GO" id="GO:0008270">
    <property type="term" value="F:zinc ion binding"/>
    <property type="evidence" value="ECO:0007669"/>
    <property type="project" value="UniProtKB-UniRule"/>
</dbReference>
<evidence type="ECO:0000313" key="9">
    <source>
        <dbReference type="EMBL" id="QCF26593.1"/>
    </source>
</evidence>
<feature type="binding site" evidence="8">
    <location>
        <position position="118"/>
    </location>
    <ligand>
        <name>Zn(2+)</name>
        <dbReference type="ChEBI" id="CHEBI:29105"/>
        <note>catalytic</note>
    </ligand>
</feature>
<dbReference type="Gene3D" id="3.40.390.30">
    <property type="entry name" value="Metalloproteases ('zincins'), catalytic domain"/>
    <property type="match status" value="1"/>
</dbReference>
<dbReference type="GO" id="GO:0006364">
    <property type="term" value="P:rRNA processing"/>
    <property type="evidence" value="ECO:0007669"/>
    <property type="project" value="UniProtKB-UniRule"/>
</dbReference>